<feature type="compositionally biased region" description="Low complexity" evidence="1">
    <location>
        <begin position="595"/>
        <end position="605"/>
    </location>
</feature>
<sequence>MAAFQQRRHAPTTAQQHDRAGSDAASLQDDGRSTSSLADDDGAVLLFASQAASWNVVRPVRSERTTSYSSQVSGFSEVASPTEDERGGDDDDDEFESSIGSPASFRQGSLLPAHAGDGVFFRSASSLVQSDGTTRTADRGEGEIPLFPSVYADFHDSSDDAITRSSAFSDYSHIGERSATRRRVLSSRGSEAVIADSSEWALTEAALSTIPHRHSLAGYQHNLADHQRDDLEEGSAGLTSGSEAEEVDAGVVARSAVPTRSKDQPTRAQEEAVRQRRRQLEEEEEWAQSPHALSAGFLAPSHRSRRPPPPSAAAAIPLQYPAILLPPGKSSLRSRSPNSSLRSRRSSSSLGAGGAAAAAASAHGFKRRHRHSGTGRSSASQKRSANGGGVSLSGQAVVLERIAREEEDRARRMLAIVEERKELVRLKEAEARVLFGYAVRNYMSIEPSTLALLDEANPALNTDATPVPSRAQSPTLHGPEALLAHTRDEARFASLAALRNRLCEDVSDAETETENDSEAPTWLTHTVSATMATKGTPTRSHSTSDMTTLPAAWSTVNPPRLLRRSSSFSNGLARPDPMSSSSRPLSHEERVMLDSTSTSTSTSSTFATHNGGAAVTTSPWGGDADSFELALSYWKRMWRRLRGSSSSSSSSALAAAASAPSSSALAAAIPFGLGSAAVEPGVSSSARRSPSAATESLLVPEARVGLRV</sequence>
<gene>
    <name evidence="2" type="ORF">BMF94_6956</name>
</gene>
<keyword evidence="3" id="KW-1185">Reference proteome</keyword>
<feature type="region of interest" description="Disordered" evidence="1">
    <location>
        <begin position="1"/>
        <end position="38"/>
    </location>
</feature>
<feature type="region of interest" description="Disordered" evidence="1">
    <location>
        <begin position="564"/>
        <end position="619"/>
    </location>
</feature>
<feature type="region of interest" description="Disordered" evidence="1">
    <location>
        <begin position="229"/>
        <end position="293"/>
    </location>
</feature>
<feature type="compositionally biased region" description="Basic residues" evidence="1">
    <location>
        <begin position="1"/>
        <end position="10"/>
    </location>
</feature>
<feature type="compositionally biased region" description="Basic residues" evidence="1">
    <location>
        <begin position="364"/>
        <end position="373"/>
    </location>
</feature>
<reference evidence="2 3" key="1">
    <citation type="journal article" date="2018" name="Front. Microbiol.">
        <title>Prospects for Fungal Bioremediation of Acidic Radioactive Waste Sites: Characterization and Genome Sequence of Rhodotorula taiwanensis MD1149.</title>
        <authorList>
            <person name="Tkavc R."/>
            <person name="Matrosova V.Y."/>
            <person name="Grichenko O.E."/>
            <person name="Gostincar C."/>
            <person name="Volpe R.P."/>
            <person name="Klimenkova P."/>
            <person name="Gaidamakova E.K."/>
            <person name="Zhou C.E."/>
            <person name="Stewart B.J."/>
            <person name="Lyman M.G."/>
            <person name="Malfatti S.A."/>
            <person name="Rubinfeld B."/>
            <person name="Courtot M."/>
            <person name="Singh J."/>
            <person name="Dalgard C.L."/>
            <person name="Hamilton T."/>
            <person name="Frey K.G."/>
            <person name="Gunde-Cimerman N."/>
            <person name="Dugan L."/>
            <person name="Daly M.J."/>
        </authorList>
    </citation>
    <scope>NUCLEOTIDE SEQUENCE [LARGE SCALE GENOMIC DNA]</scope>
    <source>
        <strain evidence="2 3">MD1149</strain>
    </source>
</reference>
<feature type="compositionally biased region" description="Basic and acidic residues" evidence="1">
    <location>
        <begin position="260"/>
        <end position="280"/>
    </location>
</feature>
<feature type="region of interest" description="Disordered" evidence="1">
    <location>
        <begin position="58"/>
        <end position="108"/>
    </location>
</feature>
<proteinExistence type="predicted"/>
<protein>
    <submittedName>
        <fullName evidence="2">Uncharacterized protein</fullName>
    </submittedName>
</protein>
<evidence type="ECO:0000256" key="1">
    <source>
        <dbReference type="SAM" id="MobiDB-lite"/>
    </source>
</evidence>
<dbReference type="AlphaFoldDB" id="A0A2S5AZU0"/>
<feature type="compositionally biased region" description="Polar residues" evidence="1">
    <location>
        <begin position="65"/>
        <end position="74"/>
    </location>
</feature>
<name>A0A2S5AZU0_9BASI</name>
<dbReference type="EMBL" id="PJQD01000152">
    <property type="protein sequence ID" value="POY70046.1"/>
    <property type="molecule type" value="Genomic_DNA"/>
</dbReference>
<comment type="caution">
    <text evidence="2">The sequence shown here is derived from an EMBL/GenBank/DDBJ whole genome shotgun (WGS) entry which is preliminary data.</text>
</comment>
<organism evidence="2 3">
    <name type="scientific">Rhodotorula taiwanensis</name>
    <dbReference type="NCBI Taxonomy" id="741276"/>
    <lineage>
        <taxon>Eukaryota</taxon>
        <taxon>Fungi</taxon>
        <taxon>Dikarya</taxon>
        <taxon>Basidiomycota</taxon>
        <taxon>Pucciniomycotina</taxon>
        <taxon>Microbotryomycetes</taxon>
        <taxon>Sporidiobolales</taxon>
        <taxon>Sporidiobolaceae</taxon>
        <taxon>Rhodotorula</taxon>
    </lineage>
</organism>
<dbReference type="Proteomes" id="UP000237144">
    <property type="component" value="Unassembled WGS sequence"/>
</dbReference>
<feature type="region of interest" description="Disordered" evidence="1">
    <location>
        <begin position="325"/>
        <end position="390"/>
    </location>
</feature>
<dbReference type="OrthoDB" id="2530060at2759"/>
<evidence type="ECO:0000313" key="2">
    <source>
        <dbReference type="EMBL" id="POY70046.1"/>
    </source>
</evidence>
<feature type="compositionally biased region" description="Acidic residues" evidence="1">
    <location>
        <begin position="86"/>
        <end position="96"/>
    </location>
</feature>
<accession>A0A2S5AZU0</accession>
<feature type="compositionally biased region" description="Low complexity" evidence="1">
    <location>
        <begin position="330"/>
        <end position="362"/>
    </location>
</feature>
<evidence type="ECO:0000313" key="3">
    <source>
        <dbReference type="Proteomes" id="UP000237144"/>
    </source>
</evidence>